<keyword evidence="3" id="KW-1185">Reference proteome</keyword>
<dbReference type="Proteomes" id="UP000032670">
    <property type="component" value="Unassembled WGS sequence"/>
</dbReference>
<feature type="region of interest" description="Disordered" evidence="1">
    <location>
        <begin position="42"/>
        <end position="66"/>
    </location>
</feature>
<dbReference type="AlphaFoldDB" id="A0A0D6NIR7"/>
<evidence type="ECO:0000313" key="2">
    <source>
        <dbReference type="EMBL" id="GAN65967.1"/>
    </source>
</evidence>
<organism evidence="2 3">
    <name type="scientific">Acetobacter orientalis</name>
    <dbReference type="NCBI Taxonomy" id="146474"/>
    <lineage>
        <taxon>Bacteria</taxon>
        <taxon>Pseudomonadati</taxon>
        <taxon>Pseudomonadota</taxon>
        <taxon>Alphaproteobacteria</taxon>
        <taxon>Acetobacterales</taxon>
        <taxon>Acetobacteraceae</taxon>
        <taxon>Acetobacter</taxon>
    </lineage>
</organism>
<accession>A0A6N3SV41</accession>
<comment type="caution">
    <text evidence="2">The sequence shown here is derived from an EMBL/GenBank/DDBJ whole genome shotgun (WGS) entry which is preliminary data.</text>
</comment>
<evidence type="ECO:0000313" key="3">
    <source>
        <dbReference type="Proteomes" id="UP000032670"/>
    </source>
</evidence>
<accession>A0A0D6NIR7</accession>
<protein>
    <submittedName>
        <fullName evidence="2">Uncharacterized protein</fullName>
    </submittedName>
</protein>
<proteinExistence type="predicted"/>
<gene>
    <name evidence="2" type="ORF">Abor_014_132</name>
</gene>
<reference evidence="2 3" key="1">
    <citation type="submission" date="2012-11" db="EMBL/GenBank/DDBJ databases">
        <title>Whole genome sequence of Acetobacter orientalis 21F-2.</title>
        <authorList>
            <person name="Azuma Y."/>
            <person name="Higashiura N."/>
            <person name="Hirakawa H."/>
            <person name="Matsushita K."/>
        </authorList>
    </citation>
    <scope>NUCLEOTIDE SEQUENCE [LARGE SCALE GENOMIC DNA]</scope>
    <source>
        <strain evidence="2 3">21F-2</strain>
    </source>
</reference>
<sequence>MPDRQTRSPEFFCHTGTSVTLPALSVNGADMDHQDVILSFAGTDRASSPGPETPVADTKQTANPFA</sequence>
<dbReference type="EMBL" id="BAMX01000014">
    <property type="protein sequence ID" value="GAN65967.1"/>
    <property type="molecule type" value="Genomic_DNA"/>
</dbReference>
<evidence type="ECO:0000256" key="1">
    <source>
        <dbReference type="SAM" id="MobiDB-lite"/>
    </source>
</evidence>
<name>A0A0D6NIR7_9PROT</name>